<sequence>MEKTTTNKPSTTMPPCPGRAPWLVFPNGEGVKKLNFFNICDPNKKNYIRSFPEVHGKQCLASMHGWLVMVDLLSDDGDCLLWNSETREIIDLPPLGDYDLRRRIHMRSCTLVSSPTNPDCMVLFAGDSFLLSWRLGDENWTKADVISLNRMVEKQKAEEIATAKVELKMGTMHNTHAVPKVYVEKSENSYWIDLPVDILGLIAIHLPLAIDYMNLRYVSKRWASSVPPFRWRVNPTGSTIEYPWLMSSNRGKNRSKFLDPTCNITYHFDMPELLGARICFSKDGWLLMSSGDYSMFFFNPFTKDIVQLPDLPYILSFWGISFSSAPTSSDCVTFGICFLAFHKVNIYLVRLGDDAWTNIRGISEDQFIPSNVNPVFSDGAFYCLGQKRYLGIFDIKDGEYYWTVLCTTPPCSSIWKRYLLEDNGEILSVLVGPKGKYVHVFKLDYLNGTWRILSTLEGKVLFVSRFTSLALKAVSKGMENKIYFPVSFNDENNYLFYSLDTGKWHSCFGDYSREDLYTTRELLHCAWMQPTLSYERIQESGGGLRLFSCSQVH</sequence>
<evidence type="ECO:0000313" key="3">
    <source>
        <dbReference type="Proteomes" id="UP000631114"/>
    </source>
</evidence>
<dbReference type="EMBL" id="JADFTS010000003">
    <property type="protein sequence ID" value="KAF9614476.1"/>
    <property type="molecule type" value="Genomic_DNA"/>
</dbReference>
<dbReference type="PANTHER" id="PTHR33127:SF87">
    <property type="entry name" value="DUF295 DOMAIN-CONTAINING PROTEIN"/>
    <property type="match status" value="1"/>
</dbReference>
<name>A0A835IAX5_9MAGN</name>
<comment type="caution">
    <text evidence="2">The sequence shown here is derived from an EMBL/GenBank/DDBJ whole genome shotgun (WGS) entry which is preliminary data.</text>
</comment>
<keyword evidence="3" id="KW-1185">Reference proteome</keyword>
<feature type="domain" description="KIB1-4 beta-propeller" evidence="1">
    <location>
        <begin position="263"/>
        <end position="497"/>
    </location>
</feature>
<dbReference type="Proteomes" id="UP000631114">
    <property type="component" value="Unassembled WGS sequence"/>
</dbReference>
<reference evidence="2 3" key="1">
    <citation type="submission" date="2020-10" db="EMBL/GenBank/DDBJ databases">
        <title>The Coptis chinensis genome and diversification of protoberbering-type alkaloids.</title>
        <authorList>
            <person name="Wang B."/>
            <person name="Shu S."/>
            <person name="Song C."/>
            <person name="Liu Y."/>
        </authorList>
    </citation>
    <scope>NUCLEOTIDE SEQUENCE [LARGE SCALE GENOMIC DNA]</scope>
    <source>
        <strain evidence="2">HL-2020</strain>
        <tissue evidence="2">Leaf</tissue>
    </source>
</reference>
<organism evidence="2 3">
    <name type="scientific">Coptis chinensis</name>
    <dbReference type="NCBI Taxonomy" id="261450"/>
    <lineage>
        <taxon>Eukaryota</taxon>
        <taxon>Viridiplantae</taxon>
        <taxon>Streptophyta</taxon>
        <taxon>Embryophyta</taxon>
        <taxon>Tracheophyta</taxon>
        <taxon>Spermatophyta</taxon>
        <taxon>Magnoliopsida</taxon>
        <taxon>Ranunculales</taxon>
        <taxon>Ranunculaceae</taxon>
        <taxon>Coptidoideae</taxon>
        <taxon>Coptis</taxon>
    </lineage>
</organism>
<dbReference type="PANTHER" id="PTHR33127">
    <property type="entry name" value="TRANSMEMBRANE PROTEIN"/>
    <property type="match status" value="1"/>
</dbReference>
<dbReference type="InterPro" id="IPR005174">
    <property type="entry name" value="KIB1-4_b-propeller"/>
</dbReference>
<evidence type="ECO:0000259" key="1">
    <source>
        <dbReference type="Pfam" id="PF03478"/>
    </source>
</evidence>
<accession>A0A835IAX5</accession>
<evidence type="ECO:0000313" key="2">
    <source>
        <dbReference type="EMBL" id="KAF9614476.1"/>
    </source>
</evidence>
<dbReference type="SUPFAM" id="SSF50998">
    <property type="entry name" value="Quinoprotein alcohol dehydrogenase-like"/>
    <property type="match status" value="1"/>
</dbReference>
<dbReference type="AlphaFoldDB" id="A0A835IAX5"/>
<feature type="domain" description="KIB1-4 beta-propeller" evidence="1">
    <location>
        <begin position="36"/>
        <end position="146"/>
    </location>
</feature>
<dbReference type="InterPro" id="IPR011047">
    <property type="entry name" value="Quinoprotein_ADH-like_sf"/>
</dbReference>
<dbReference type="OrthoDB" id="1925727at2759"/>
<gene>
    <name evidence="2" type="ORF">IFM89_018723</name>
</gene>
<proteinExistence type="predicted"/>
<protein>
    <recommendedName>
        <fullName evidence="1">KIB1-4 beta-propeller domain-containing protein</fullName>
    </recommendedName>
</protein>
<dbReference type="Pfam" id="PF03478">
    <property type="entry name" value="Beta-prop_KIB1-4"/>
    <property type="match status" value="2"/>
</dbReference>